<protein>
    <recommendedName>
        <fullName evidence="9">Acetylglutamate kinase</fullName>
        <ecNumber evidence="9">2.7.2.8</ecNumber>
    </recommendedName>
    <alternativeName>
        <fullName evidence="9">N-acetyl-L-glutamate 5-phosphotransferase</fullName>
    </alternativeName>
    <alternativeName>
        <fullName evidence="9">NAG kinase</fullName>
        <shortName evidence="9">NAGK</shortName>
    </alternativeName>
</protein>
<gene>
    <name evidence="9 12" type="primary">argB</name>
    <name evidence="12" type="ordered locus">SRM_02446</name>
</gene>
<reference evidence="12 13" key="1">
    <citation type="journal article" date="2010" name="ISME J.">
        <title>Fine-scale evolution: genomic, phenotypic and ecological differentiation in two coexisting Salinibacter ruber strains.</title>
        <authorList>
            <person name="Pena A."/>
            <person name="Teeling H."/>
            <person name="Huerta-Cepas J."/>
            <person name="Santos F."/>
            <person name="Yarza P."/>
            <person name="Brito-Echeverria J."/>
            <person name="Lucio M."/>
            <person name="Schmitt-Kopplin P."/>
            <person name="Meseguer I."/>
            <person name="Schenowitz C."/>
            <person name="Dossat C."/>
            <person name="Barbe V."/>
            <person name="Dopazo J."/>
            <person name="Rossello-Mora R."/>
            <person name="Schuler M."/>
            <person name="Glockner F.O."/>
            <person name="Amann R."/>
            <person name="Gabaldon T."/>
            <person name="Anton J."/>
        </authorList>
    </citation>
    <scope>NUCLEOTIDE SEQUENCE [LARGE SCALE GENOMIC DNA]</scope>
    <source>
        <strain evidence="12 13">M8</strain>
    </source>
</reference>
<keyword evidence="6 9" id="KW-0418">Kinase</keyword>
<evidence type="ECO:0000313" key="13">
    <source>
        <dbReference type="Proteomes" id="UP000000933"/>
    </source>
</evidence>
<feature type="region of interest" description="Disordered" evidence="10">
    <location>
        <begin position="1"/>
        <end position="51"/>
    </location>
</feature>
<feature type="binding site" evidence="9">
    <location>
        <position position="141"/>
    </location>
    <ligand>
        <name>substrate</name>
    </ligand>
</feature>
<dbReference type="PANTHER" id="PTHR23342">
    <property type="entry name" value="N-ACETYLGLUTAMATE SYNTHASE"/>
    <property type="match status" value="1"/>
</dbReference>
<dbReference type="InterPro" id="IPR004662">
    <property type="entry name" value="AcgluKinase_fam"/>
</dbReference>
<dbReference type="NCBIfam" id="TIGR00761">
    <property type="entry name" value="argB"/>
    <property type="match status" value="1"/>
</dbReference>
<feature type="compositionally biased region" description="Basic and acidic residues" evidence="10">
    <location>
        <begin position="31"/>
        <end position="40"/>
    </location>
</feature>
<name>D5HBG2_SALRM</name>
<comment type="function">
    <text evidence="9">Catalyzes the ATP-dependent phosphorylation of N-acetyl-L-glutamate.</text>
</comment>
<dbReference type="KEGG" id="srm:SRM_02446"/>
<dbReference type="HAMAP" id="MF_00082">
    <property type="entry name" value="ArgB"/>
    <property type="match status" value="1"/>
</dbReference>
<dbReference type="PANTHER" id="PTHR23342:SF0">
    <property type="entry name" value="N-ACETYLGLUTAMATE SYNTHASE, MITOCHONDRIAL"/>
    <property type="match status" value="1"/>
</dbReference>
<evidence type="ECO:0000256" key="7">
    <source>
        <dbReference type="ARBA" id="ARBA00022840"/>
    </source>
</evidence>
<dbReference type="GO" id="GO:0005737">
    <property type="term" value="C:cytoplasm"/>
    <property type="evidence" value="ECO:0007669"/>
    <property type="project" value="UniProtKB-SubCell"/>
</dbReference>
<evidence type="ECO:0000313" key="12">
    <source>
        <dbReference type="EMBL" id="CBH25367.1"/>
    </source>
</evidence>
<dbReference type="EC" id="2.7.2.8" evidence="9"/>
<feature type="site" description="Transition state stabilizer" evidence="9">
    <location>
        <position position="85"/>
    </location>
</feature>
<evidence type="ECO:0000256" key="3">
    <source>
        <dbReference type="ARBA" id="ARBA00022605"/>
    </source>
</evidence>
<dbReference type="InterPro" id="IPR036393">
    <property type="entry name" value="AceGlu_kinase-like_sf"/>
</dbReference>
<dbReference type="GO" id="GO:0003991">
    <property type="term" value="F:acetylglutamate kinase activity"/>
    <property type="evidence" value="ECO:0007669"/>
    <property type="project" value="UniProtKB-UniRule"/>
</dbReference>
<dbReference type="HOGENOM" id="CLU_053680_1_0_10"/>
<comment type="catalytic activity">
    <reaction evidence="8 9">
        <text>N-acetyl-L-glutamate + ATP = N-acetyl-L-glutamyl 5-phosphate + ADP</text>
        <dbReference type="Rhea" id="RHEA:14629"/>
        <dbReference type="ChEBI" id="CHEBI:30616"/>
        <dbReference type="ChEBI" id="CHEBI:44337"/>
        <dbReference type="ChEBI" id="CHEBI:57936"/>
        <dbReference type="ChEBI" id="CHEBI:456216"/>
        <dbReference type="EC" id="2.7.2.8"/>
    </reaction>
</comment>
<keyword evidence="5 9" id="KW-0547">Nucleotide-binding</keyword>
<feature type="binding site" evidence="9">
    <location>
        <position position="241"/>
    </location>
    <ligand>
        <name>substrate</name>
    </ligand>
</feature>
<evidence type="ECO:0000256" key="1">
    <source>
        <dbReference type="ARBA" id="ARBA00004828"/>
    </source>
</evidence>
<dbReference type="Pfam" id="PF00696">
    <property type="entry name" value="AA_kinase"/>
    <property type="match status" value="1"/>
</dbReference>
<keyword evidence="7 9" id="KW-0067">ATP-binding</keyword>
<comment type="pathway">
    <text evidence="1 9">Amino-acid biosynthesis; L-arginine biosynthesis; N(2)-acetyl-L-ornithine from L-glutamate: step 2/4.</text>
</comment>
<dbReference type="UniPathway" id="UPA00068">
    <property type="reaction ID" value="UER00107"/>
</dbReference>
<keyword evidence="3 9" id="KW-0028">Amino-acid biosynthesis</keyword>
<evidence type="ECO:0000256" key="2">
    <source>
        <dbReference type="ARBA" id="ARBA00022571"/>
    </source>
</evidence>
<evidence type="ECO:0000256" key="6">
    <source>
        <dbReference type="ARBA" id="ARBA00022777"/>
    </source>
</evidence>
<keyword evidence="9" id="KW-0963">Cytoplasm</keyword>
<evidence type="ECO:0000256" key="9">
    <source>
        <dbReference type="HAMAP-Rule" id="MF_00082"/>
    </source>
</evidence>
<comment type="similarity">
    <text evidence="9">Belongs to the acetylglutamate kinase family. ArgB subfamily.</text>
</comment>
<evidence type="ECO:0000256" key="8">
    <source>
        <dbReference type="ARBA" id="ARBA00048141"/>
    </source>
</evidence>
<keyword evidence="2 9" id="KW-0055">Arginine biosynthesis</keyword>
<evidence type="ECO:0000256" key="4">
    <source>
        <dbReference type="ARBA" id="ARBA00022679"/>
    </source>
</evidence>
<dbReference type="GO" id="GO:0042450">
    <property type="term" value="P:L-arginine biosynthetic process via ornithine"/>
    <property type="evidence" value="ECO:0007669"/>
    <property type="project" value="UniProtKB-UniRule"/>
</dbReference>
<dbReference type="SUPFAM" id="SSF53633">
    <property type="entry name" value="Carbamate kinase-like"/>
    <property type="match status" value="1"/>
</dbReference>
<dbReference type="InterPro" id="IPR037528">
    <property type="entry name" value="ArgB"/>
</dbReference>
<reference evidence="13" key="2">
    <citation type="submission" date="2010-04" db="EMBL/GenBank/DDBJ databases">
        <title>Genome sequence of Salinibacter ruber M8.</title>
        <authorList>
            <consortium name="Genoscope"/>
        </authorList>
    </citation>
    <scope>NUCLEOTIDE SEQUENCE [LARGE SCALE GENOMIC DNA]</scope>
    <source>
        <strain evidence="13">M8</strain>
    </source>
</reference>
<accession>D5HBG2</accession>
<organism evidence="12 13">
    <name type="scientific">Salinibacter ruber (strain M8)</name>
    <dbReference type="NCBI Taxonomy" id="761659"/>
    <lineage>
        <taxon>Bacteria</taxon>
        <taxon>Pseudomonadati</taxon>
        <taxon>Rhodothermota</taxon>
        <taxon>Rhodothermia</taxon>
        <taxon>Rhodothermales</taxon>
        <taxon>Salinibacteraceae</taxon>
        <taxon>Salinibacter</taxon>
    </lineage>
</organism>
<evidence type="ECO:0000256" key="5">
    <source>
        <dbReference type="ARBA" id="ARBA00022741"/>
    </source>
</evidence>
<dbReference type="GO" id="GO:0005524">
    <property type="term" value="F:ATP binding"/>
    <property type="evidence" value="ECO:0007669"/>
    <property type="project" value="UniProtKB-UniRule"/>
</dbReference>
<sequence length="340" mass="36240">MGRTPPTSIRPNTASTRRRRFSSTCGASERGGMRAREHGRTPLHSWKRPQSPAPPRFRALFLLLKRREAVSILMTSKTKAPTVIKISGSLLDEPNALADLWPSVQALHEDAPVVLVHGGGTQMTALADRLGHTPERVQGRRITTDLDLKIAQWAIRGSLNTTLVSEAQQHDLTAVGVSGADATLVQVSKRPAWDVDGRTVDFGWVGDIEHVDPSLLEGLMARSLVPVVAPLGIDDEGQVYNVNADTVARALAEALAADPLLYVTEAGAVRRDAENPASRLATCPPGTARQGIAEGWIAGGMRVKVETALDALDGSVGAVYICGPGDLLARSQATEVVLEA</sequence>
<dbReference type="AlphaFoldDB" id="D5HBG2"/>
<feature type="domain" description="Aspartate/glutamate/uridylate kinase" evidence="11">
    <location>
        <begin position="82"/>
        <end position="322"/>
    </location>
</feature>
<evidence type="ECO:0000256" key="10">
    <source>
        <dbReference type="SAM" id="MobiDB-lite"/>
    </source>
</evidence>
<keyword evidence="4 9" id="KW-0808">Transferase</keyword>
<dbReference type="PATRIC" id="fig|761659.10.peg.2663"/>
<evidence type="ECO:0000259" key="11">
    <source>
        <dbReference type="Pfam" id="PF00696"/>
    </source>
</evidence>
<feature type="compositionally biased region" description="Polar residues" evidence="10">
    <location>
        <begin position="1"/>
        <end position="12"/>
    </location>
</feature>
<comment type="subcellular location">
    <subcellularLocation>
        <location evidence="9">Cytoplasm</location>
    </subcellularLocation>
</comment>
<dbReference type="EMBL" id="FP565814">
    <property type="protein sequence ID" value="CBH25367.1"/>
    <property type="molecule type" value="Genomic_DNA"/>
</dbReference>
<feature type="binding site" evidence="9">
    <location>
        <begin position="119"/>
        <end position="120"/>
    </location>
    <ligand>
        <name>substrate</name>
    </ligand>
</feature>
<dbReference type="Proteomes" id="UP000000933">
    <property type="component" value="Chromosome"/>
</dbReference>
<feature type="site" description="Transition state stabilizer" evidence="9">
    <location>
        <position position="304"/>
    </location>
</feature>
<dbReference type="CDD" id="cd04238">
    <property type="entry name" value="AAK_NAGK-like"/>
    <property type="match status" value="1"/>
</dbReference>
<dbReference type="Gene3D" id="3.40.1160.10">
    <property type="entry name" value="Acetylglutamate kinase-like"/>
    <property type="match status" value="1"/>
</dbReference>
<dbReference type="InterPro" id="IPR001048">
    <property type="entry name" value="Asp/Glu/Uridylate_kinase"/>
</dbReference>
<proteinExistence type="inferred from homology"/>